<evidence type="ECO:0000313" key="5">
    <source>
        <dbReference type="Proteomes" id="UP000886653"/>
    </source>
</evidence>
<dbReference type="InterPro" id="IPR019832">
    <property type="entry name" value="Mn/Fe_SOD_C"/>
</dbReference>
<dbReference type="PANTHER" id="PTHR43595:SF2">
    <property type="entry name" value="SMALL RIBOSOMAL SUBUNIT PROTEIN MS42"/>
    <property type="match status" value="1"/>
</dbReference>
<proteinExistence type="predicted"/>
<evidence type="ECO:0000313" key="4">
    <source>
        <dbReference type="EMBL" id="KAG0146858.1"/>
    </source>
</evidence>
<dbReference type="InterPro" id="IPR036324">
    <property type="entry name" value="Mn/Fe_SOD_N_sf"/>
</dbReference>
<organism evidence="4 5">
    <name type="scientific">Cronartium quercuum f. sp. fusiforme G11</name>
    <dbReference type="NCBI Taxonomy" id="708437"/>
    <lineage>
        <taxon>Eukaryota</taxon>
        <taxon>Fungi</taxon>
        <taxon>Dikarya</taxon>
        <taxon>Basidiomycota</taxon>
        <taxon>Pucciniomycotina</taxon>
        <taxon>Pucciniomycetes</taxon>
        <taxon>Pucciniales</taxon>
        <taxon>Coleosporiaceae</taxon>
        <taxon>Cronartium</taxon>
    </lineage>
</organism>
<evidence type="ECO:0000256" key="1">
    <source>
        <dbReference type="ARBA" id="ARBA00037226"/>
    </source>
</evidence>
<dbReference type="OrthoDB" id="275227at2759"/>
<accession>A0A9P6TDL0</accession>
<dbReference type="Proteomes" id="UP000886653">
    <property type="component" value="Unassembled WGS sequence"/>
</dbReference>
<dbReference type="AlphaFoldDB" id="A0A9P6TDL0"/>
<feature type="compositionally biased region" description="Polar residues" evidence="2">
    <location>
        <begin position="256"/>
        <end position="271"/>
    </location>
</feature>
<evidence type="ECO:0000256" key="2">
    <source>
        <dbReference type="SAM" id="MobiDB-lite"/>
    </source>
</evidence>
<dbReference type="SUPFAM" id="SSF54719">
    <property type="entry name" value="Fe,Mn superoxide dismutase (SOD), C-terminal domain"/>
    <property type="match status" value="1"/>
</dbReference>
<feature type="domain" description="Manganese/iron superoxide dismutase C-terminal" evidence="3">
    <location>
        <begin position="134"/>
        <end position="191"/>
    </location>
</feature>
<dbReference type="PANTHER" id="PTHR43595">
    <property type="entry name" value="37S RIBOSOMAL PROTEIN S26, MITOCHONDRIAL"/>
    <property type="match status" value="1"/>
</dbReference>
<protein>
    <recommendedName>
        <fullName evidence="3">Manganese/iron superoxide dismutase C-terminal domain-containing protein</fullName>
    </recommendedName>
</protein>
<dbReference type="InterPro" id="IPR036314">
    <property type="entry name" value="SOD_C_sf"/>
</dbReference>
<keyword evidence="5" id="KW-1185">Reference proteome</keyword>
<dbReference type="Gene3D" id="3.55.40.20">
    <property type="entry name" value="Iron/manganese superoxide dismutase, C-terminal domain"/>
    <property type="match status" value="1"/>
</dbReference>
<dbReference type="GO" id="GO:0005737">
    <property type="term" value="C:cytoplasm"/>
    <property type="evidence" value="ECO:0007669"/>
    <property type="project" value="TreeGrafter"/>
</dbReference>
<reference evidence="4" key="1">
    <citation type="submission" date="2013-11" db="EMBL/GenBank/DDBJ databases">
        <title>Genome sequence of the fusiform rust pathogen reveals effectors for host alternation and coevolution with pine.</title>
        <authorList>
            <consortium name="DOE Joint Genome Institute"/>
            <person name="Smith K."/>
            <person name="Pendleton A."/>
            <person name="Kubisiak T."/>
            <person name="Anderson C."/>
            <person name="Salamov A."/>
            <person name="Aerts A."/>
            <person name="Riley R."/>
            <person name="Clum A."/>
            <person name="Lindquist E."/>
            <person name="Ence D."/>
            <person name="Campbell M."/>
            <person name="Kronenberg Z."/>
            <person name="Feau N."/>
            <person name="Dhillon B."/>
            <person name="Hamelin R."/>
            <person name="Burleigh J."/>
            <person name="Smith J."/>
            <person name="Yandell M."/>
            <person name="Nelson C."/>
            <person name="Grigoriev I."/>
            <person name="Davis J."/>
        </authorList>
    </citation>
    <scope>NUCLEOTIDE SEQUENCE</scope>
    <source>
        <strain evidence="4">G11</strain>
    </source>
</reference>
<name>A0A9P6TDL0_9BASI</name>
<feature type="region of interest" description="Disordered" evidence="2">
    <location>
        <begin position="236"/>
        <end position="271"/>
    </location>
</feature>
<dbReference type="SUPFAM" id="SSF46609">
    <property type="entry name" value="Fe,Mn superoxide dismutase (SOD), N-terminal domain"/>
    <property type="match status" value="1"/>
</dbReference>
<dbReference type="GO" id="GO:0046872">
    <property type="term" value="F:metal ion binding"/>
    <property type="evidence" value="ECO:0007669"/>
    <property type="project" value="InterPro"/>
</dbReference>
<evidence type="ECO:0000259" key="3">
    <source>
        <dbReference type="Pfam" id="PF02777"/>
    </source>
</evidence>
<dbReference type="EMBL" id="MU167255">
    <property type="protein sequence ID" value="KAG0146858.1"/>
    <property type="molecule type" value="Genomic_DNA"/>
</dbReference>
<dbReference type="Pfam" id="PF02777">
    <property type="entry name" value="Sod_Fe_C"/>
    <property type="match status" value="2"/>
</dbReference>
<comment type="caution">
    <text evidence="4">The sequence shown here is derived from an EMBL/GenBank/DDBJ whole genome shotgun (WGS) entry which is preliminary data.</text>
</comment>
<feature type="compositionally biased region" description="Low complexity" evidence="2">
    <location>
        <begin position="208"/>
        <end position="222"/>
    </location>
</feature>
<feature type="region of interest" description="Disordered" evidence="2">
    <location>
        <begin position="195"/>
        <end position="222"/>
    </location>
</feature>
<gene>
    <name evidence="4" type="ORF">CROQUDRAFT_722640</name>
</gene>
<feature type="domain" description="Manganese/iron superoxide dismutase C-terminal" evidence="3">
    <location>
        <begin position="290"/>
        <end position="331"/>
    </location>
</feature>
<comment type="function">
    <text evidence="1">Component of the mitochondrial ribosome (mitoribosome), a dedicated translation machinery responsible for the synthesis of mitochondrial genome-encoded proteins, including at least some of the essential transmembrane subunits of the mitochondrial respiratory chain. The mitoribosomes are attached to the mitochondrial inner membrane and translation products are cotranslationally integrated into the membrane.</text>
</comment>
<dbReference type="GO" id="GO:0004784">
    <property type="term" value="F:superoxide dismutase activity"/>
    <property type="evidence" value="ECO:0007669"/>
    <property type="project" value="InterPro"/>
</dbReference>
<sequence length="347" mass="37627">MKPSGSVQQIITSTHLQLPRAIPSARRLLHVPPPVSSLPFSLENGVPPFLSAKTLKTLAIDWQTGLLDRLNQKVQGTAAEHLSLFDSIIHLAKDRTQVSAFNLASEALNNSFFLNGLRKPSSDQLDTNWPTPGSALARAMDDTYGSYTQFVSYFSSAANGMTTSGYLWLTCDQDGLLGICPTFASGTILVQNRQQRGDWPSQLGSSQTTTTGPVSPSTSTPTVARAFSTSTCASAPLDGSSASHPRPRPASFADSLFSNPTGPSSTPASFTIPNRAITRRMTEPVDRFAQVHPLLALAVAERAYMPDYGIWGKELYLKNFWAAVDWSKVEKAYASRCEVKPELSKGW</sequence>